<evidence type="ECO:0000259" key="1">
    <source>
        <dbReference type="Pfam" id="PF04028"/>
    </source>
</evidence>
<dbReference type="OrthoDB" id="9810508at2"/>
<dbReference type="EMBL" id="SJPJ01000002">
    <property type="protein sequence ID" value="TWT76495.1"/>
    <property type="molecule type" value="Genomic_DNA"/>
</dbReference>
<keyword evidence="3" id="KW-1185">Reference proteome</keyword>
<reference evidence="2 3" key="1">
    <citation type="submission" date="2019-02" db="EMBL/GenBank/DDBJ databases">
        <title>Deep-cultivation of Planctomycetes and their phenomic and genomic characterization uncovers novel biology.</title>
        <authorList>
            <person name="Wiegand S."/>
            <person name="Jogler M."/>
            <person name="Boedeker C."/>
            <person name="Pinto D."/>
            <person name="Vollmers J."/>
            <person name="Rivas-Marin E."/>
            <person name="Kohn T."/>
            <person name="Peeters S.H."/>
            <person name="Heuer A."/>
            <person name="Rast P."/>
            <person name="Oberbeckmann S."/>
            <person name="Bunk B."/>
            <person name="Jeske O."/>
            <person name="Meyerdierks A."/>
            <person name="Storesund J.E."/>
            <person name="Kallscheuer N."/>
            <person name="Luecker S."/>
            <person name="Lage O.M."/>
            <person name="Pohl T."/>
            <person name="Merkel B.J."/>
            <person name="Hornburger P."/>
            <person name="Mueller R.-W."/>
            <person name="Bruemmer F."/>
            <person name="Labrenz M."/>
            <person name="Spormann A.M."/>
            <person name="Op Den Camp H."/>
            <person name="Overmann J."/>
            <person name="Amann R."/>
            <person name="Jetten M.S.M."/>
            <person name="Mascher T."/>
            <person name="Medema M.H."/>
            <person name="Devos D.P."/>
            <person name="Kaster A.-K."/>
            <person name="Ovreas L."/>
            <person name="Rohde M."/>
            <person name="Galperin M.Y."/>
            <person name="Jogler C."/>
        </authorList>
    </citation>
    <scope>NUCLEOTIDE SEQUENCE [LARGE SCALE GENOMIC DNA]</scope>
    <source>
        <strain evidence="2 3">CA13</strain>
    </source>
</reference>
<dbReference type="Pfam" id="PF04028">
    <property type="entry name" value="DUF374"/>
    <property type="match status" value="1"/>
</dbReference>
<dbReference type="RefSeq" id="WP_146404254.1">
    <property type="nucleotide sequence ID" value="NZ_SJPJ01000002.1"/>
</dbReference>
<feature type="domain" description="DUF374" evidence="1">
    <location>
        <begin position="64"/>
        <end position="130"/>
    </location>
</feature>
<organism evidence="2 3">
    <name type="scientific">Novipirellula herctigrandis</name>
    <dbReference type="NCBI Taxonomy" id="2527986"/>
    <lineage>
        <taxon>Bacteria</taxon>
        <taxon>Pseudomonadati</taxon>
        <taxon>Planctomycetota</taxon>
        <taxon>Planctomycetia</taxon>
        <taxon>Pirellulales</taxon>
        <taxon>Pirellulaceae</taxon>
        <taxon>Novipirellula</taxon>
    </lineage>
</organism>
<accession>A0A5C5YNP5</accession>
<proteinExistence type="predicted"/>
<dbReference type="Proteomes" id="UP000315010">
    <property type="component" value="Unassembled WGS sequence"/>
</dbReference>
<protein>
    <recommendedName>
        <fullName evidence="1">DUF374 domain-containing protein</fullName>
    </recommendedName>
</protein>
<name>A0A5C5YNP5_9BACT</name>
<dbReference type="AlphaFoldDB" id="A0A5C5YNP5"/>
<sequence length="230" mass="25248">MTAMKKFAAYLLGCTIGICISVLRHTCRYCYHDDPREELNARGRGHAYASLHAHQIAGSMACERQTVAMVSRSADGEVVDPLLRICGHIPVRGSSGGARKGGTTALNQMIRYVNEGHVATIAIDGPQGPRGRVSGGIALLSNKTGAAAIPAIIIPSRRWIMKTTWDRLQFPLPFSRIDAYFGEPLFEKPGETLADFTLRIELELHRLEKTYDPEEAKYLVARPCEAKKAA</sequence>
<gene>
    <name evidence="2" type="ORF">CA13_69900</name>
</gene>
<evidence type="ECO:0000313" key="3">
    <source>
        <dbReference type="Proteomes" id="UP000315010"/>
    </source>
</evidence>
<dbReference type="InterPro" id="IPR007172">
    <property type="entry name" value="DUF374"/>
</dbReference>
<evidence type="ECO:0000313" key="2">
    <source>
        <dbReference type="EMBL" id="TWT76495.1"/>
    </source>
</evidence>
<comment type="caution">
    <text evidence="2">The sequence shown here is derived from an EMBL/GenBank/DDBJ whole genome shotgun (WGS) entry which is preliminary data.</text>
</comment>